<evidence type="ECO:0000313" key="2">
    <source>
        <dbReference type="EMBL" id="SJL12650.1"/>
    </source>
</evidence>
<keyword evidence="1" id="KW-0472">Membrane</keyword>
<keyword evidence="1" id="KW-0812">Transmembrane</keyword>
<feature type="transmembrane region" description="Helical" evidence="1">
    <location>
        <begin position="280"/>
        <end position="299"/>
    </location>
</feature>
<name>A0A284RV82_ARMOS</name>
<dbReference type="PANTHER" id="PTHR37919:SF2">
    <property type="entry name" value="EXPERA DOMAIN-CONTAINING PROTEIN"/>
    <property type="match status" value="1"/>
</dbReference>
<protein>
    <recommendedName>
        <fullName evidence="4">EXPERA domain-containing protein</fullName>
    </recommendedName>
</protein>
<dbReference type="AlphaFoldDB" id="A0A284RV82"/>
<dbReference type="EMBL" id="FUEG01000017">
    <property type="protein sequence ID" value="SJL12650.1"/>
    <property type="molecule type" value="Genomic_DNA"/>
</dbReference>
<dbReference type="Proteomes" id="UP000219338">
    <property type="component" value="Unassembled WGS sequence"/>
</dbReference>
<feature type="transmembrane region" description="Helical" evidence="1">
    <location>
        <begin position="209"/>
        <end position="232"/>
    </location>
</feature>
<sequence>MYKYFPVFSAEHLRRRDEMTHSNSALRRDAQYYTDIRDLCPDVVGGTHRRGTRGSRRGRCRRLRGTDTTMTAQTYWWVTAWLLITIPVRLGDCDRSSITSLMDSQIIFWDAGYLFLRPRSMEGGDLHWIWQPYSIYQNVRRAQVHYRPSIARPLLITHPPSRSTTYTASRHLQKKMASRTPNVRNFISSPHPPIINHLFHQSADPRKKLMWMFILALLNIGENFLNIAYLYLAYVVQWPPANLVAFTSANLTLAKTILYWVQEYYCGWCNIGHNNTQDLIQYWIIPNGLWLVVPTFIILRLGKDLISSLNLAHGIKSKTKSS</sequence>
<organism evidence="2 3">
    <name type="scientific">Armillaria ostoyae</name>
    <name type="common">Armillaria root rot fungus</name>
    <dbReference type="NCBI Taxonomy" id="47428"/>
    <lineage>
        <taxon>Eukaryota</taxon>
        <taxon>Fungi</taxon>
        <taxon>Dikarya</taxon>
        <taxon>Basidiomycota</taxon>
        <taxon>Agaricomycotina</taxon>
        <taxon>Agaricomycetes</taxon>
        <taxon>Agaricomycetidae</taxon>
        <taxon>Agaricales</taxon>
        <taxon>Marasmiineae</taxon>
        <taxon>Physalacriaceae</taxon>
        <taxon>Armillaria</taxon>
    </lineage>
</organism>
<reference evidence="3" key="1">
    <citation type="journal article" date="2017" name="Nat. Ecol. Evol.">
        <title>Genome expansion and lineage-specific genetic innovations in the forest pathogenic fungi Armillaria.</title>
        <authorList>
            <person name="Sipos G."/>
            <person name="Prasanna A.N."/>
            <person name="Walter M.C."/>
            <person name="O'Connor E."/>
            <person name="Balint B."/>
            <person name="Krizsan K."/>
            <person name="Kiss B."/>
            <person name="Hess J."/>
            <person name="Varga T."/>
            <person name="Slot J."/>
            <person name="Riley R."/>
            <person name="Boka B."/>
            <person name="Rigling D."/>
            <person name="Barry K."/>
            <person name="Lee J."/>
            <person name="Mihaltcheva S."/>
            <person name="LaButti K."/>
            <person name="Lipzen A."/>
            <person name="Waldron R."/>
            <person name="Moloney N.M."/>
            <person name="Sperisen C."/>
            <person name="Kredics L."/>
            <person name="Vagvoelgyi C."/>
            <person name="Patrignani A."/>
            <person name="Fitzpatrick D."/>
            <person name="Nagy I."/>
            <person name="Doyle S."/>
            <person name="Anderson J.B."/>
            <person name="Grigoriev I.V."/>
            <person name="Gueldener U."/>
            <person name="Muensterkoetter M."/>
            <person name="Nagy L.G."/>
        </authorList>
    </citation>
    <scope>NUCLEOTIDE SEQUENCE [LARGE SCALE GENOMIC DNA]</scope>
    <source>
        <strain evidence="3">C18/9</strain>
    </source>
</reference>
<keyword evidence="3" id="KW-1185">Reference proteome</keyword>
<dbReference type="STRING" id="47428.A0A284RV82"/>
<accession>A0A284RV82</accession>
<evidence type="ECO:0000256" key="1">
    <source>
        <dbReference type="SAM" id="Phobius"/>
    </source>
</evidence>
<keyword evidence="1" id="KW-1133">Transmembrane helix</keyword>
<dbReference type="OrthoDB" id="60858at2759"/>
<evidence type="ECO:0000313" key="3">
    <source>
        <dbReference type="Proteomes" id="UP000219338"/>
    </source>
</evidence>
<evidence type="ECO:0008006" key="4">
    <source>
        <dbReference type="Google" id="ProtNLM"/>
    </source>
</evidence>
<gene>
    <name evidence="2" type="ORF">ARMOST_16079</name>
</gene>
<dbReference type="PANTHER" id="PTHR37919">
    <property type="entry name" value="PROTEIN CBG05606"/>
    <property type="match status" value="1"/>
</dbReference>
<proteinExistence type="predicted"/>